<dbReference type="InterPro" id="IPR051325">
    <property type="entry name" value="Nudix_hydrolase_domain"/>
</dbReference>
<dbReference type="PROSITE" id="PS00893">
    <property type="entry name" value="NUDIX_BOX"/>
    <property type="match status" value="1"/>
</dbReference>
<dbReference type="OrthoDB" id="276276at2759"/>
<dbReference type="InterPro" id="IPR020084">
    <property type="entry name" value="NUDIX_hydrolase_CS"/>
</dbReference>
<dbReference type="PANTHER" id="PTHR21340">
    <property type="entry name" value="DIADENOSINE 5,5-P1,P4-TETRAPHOSPHATE PYROPHOSPHOHYDROLASE MUTT"/>
    <property type="match status" value="1"/>
</dbReference>
<gene>
    <name evidence="3" type="ORF">WOLCODRAFT_121534</name>
</gene>
<dbReference type="PROSITE" id="PS51462">
    <property type="entry name" value="NUDIX"/>
    <property type="match status" value="1"/>
</dbReference>
<reference evidence="3 4" key="1">
    <citation type="journal article" date="2012" name="Science">
        <title>The Paleozoic origin of enzymatic lignin decomposition reconstructed from 31 fungal genomes.</title>
        <authorList>
            <person name="Floudas D."/>
            <person name="Binder M."/>
            <person name="Riley R."/>
            <person name="Barry K."/>
            <person name="Blanchette R.A."/>
            <person name="Henrissat B."/>
            <person name="Martinez A.T."/>
            <person name="Otillar R."/>
            <person name="Spatafora J.W."/>
            <person name="Yadav J.S."/>
            <person name="Aerts A."/>
            <person name="Benoit I."/>
            <person name="Boyd A."/>
            <person name="Carlson A."/>
            <person name="Copeland A."/>
            <person name="Coutinho P.M."/>
            <person name="de Vries R.P."/>
            <person name="Ferreira P."/>
            <person name="Findley K."/>
            <person name="Foster B."/>
            <person name="Gaskell J."/>
            <person name="Glotzer D."/>
            <person name="Gorecki P."/>
            <person name="Heitman J."/>
            <person name="Hesse C."/>
            <person name="Hori C."/>
            <person name="Igarashi K."/>
            <person name="Jurgens J.A."/>
            <person name="Kallen N."/>
            <person name="Kersten P."/>
            <person name="Kohler A."/>
            <person name="Kuees U."/>
            <person name="Kumar T.K.A."/>
            <person name="Kuo A."/>
            <person name="LaButti K."/>
            <person name="Larrondo L.F."/>
            <person name="Lindquist E."/>
            <person name="Ling A."/>
            <person name="Lombard V."/>
            <person name="Lucas S."/>
            <person name="Lundell T."/>
            <person name="Martin R."/>
            <person name="McLaughlin D.J."/>
            <person name="Morgenstern I."/>
            <person name="Morin E."/>
            <person name="Murat C."/>
            <person name="Nagy L.G."/>
            <person name="Nolan M."/>
            <person name="Ohm R.A."/>
            <person name="Patyshakuliyeva A."/>
            <person name="Rokas A."/>
            <person name="Ruiz-Duenas F.J."/>
            <person name="Sabat G."/>
            <person name="Salamov A."/>
            <person name="Samejima M."/>
            <person name="Schmutz J."/>
            <person name="Slot J.C."/>
            <person name="St John F."/>
            <person name="Stenlid J."/>
            <person name="Sun H."/>
            <person name="Sun S."/>
            <person name="Syed K."/>
            <person name="Tsang A."/>
            <person name="Wiebenga A."/>
            <person name="Young D."/>
            <person name="Pisabarro A."/>
            <person name="Eastwood D.C."/>
            <person name="Martin F."/>
            <person name="Cullen D."/>
            <person name="Grigoriev I.V."/>
            <person name="Hibbett D.S."/>
        </authorList>
    </citation>
    <scope>NUCLEOTIDE SEQUENCE [LARGE SCALE GENOMIC DNA]</scope>
    <source>
        <strain evidence="3 4">MD-104</strain>
    </source>
</reference>
<keyword evidence="1" id="KW-0378">Hydrolase</keyword>
<dbReference type="PANTHER" id="PTHR21340:SF0">
    <property type="entry name" value="BIS(5'-NUCLEOSYL)-TETRAPHOSPHATASE [ASYMMETRICAL]"/>
    <property type="match status" value="1"/>
</dbReference>
<evidence type="ECO:0000259" key="2">
    <source>
        <dbReference type="PROSITE" id="PS51462"/>
    </source>
</evidence>
<dbReference type="GO" id="GO:0006167">
    <property type="term" value="P:AMP biosynthetic process"/>
    <property type="evidence" value="ECO:0007669"/>
    <property type="project" value="TreeGrafter"/>
</dbReference>
<evidence type="ECO:0000256" key="1">
    <source>
        <dbReference type="ARBA" id="ARBA00022801"/>
    </source>
</evidence>
<dbReference type="InterPro" id="IPR015797">
    <property type="entry name" value="NUDIX_hydrolase-like_dom_sf"/>
</dbReference>
<dbReference type="Proteomes" id="UP000218811">
    <property type="component" value="Unassembled WGS sequence"/>
</dbReference>
<dbReference type="GO" id="GO:0006754">
    <property type="term" value="P:ATP biosynthetic process"/>
    <property type="evidence" value="ECO:0007669"/>
    <property type="project" value="TreeGrafter"/>
</dbReference>
<feature type="non-terminal residue" evidence="3">
    <location>
        <position position="75"/>
    </location>
</feature>
<dbReference type="Pfam" id="PF00293">
    <property type="entry name" value="NUDIX"/>
    <property type="match status" value="1"/>
</dbReference>
<dbReference type="InterPro" id="IPR000086">
    <property type="entry name" value="NUDIX_hydrolase_dom"/>
</dbReference>
<keyword evidence="4" id="KW-1185">Reference proteome</keyword>
<protein>
    <recommendedName>
        <fullName evidence="2">Nudix hydrolase domain-containing protein</fullName>
    </recommendedName>
</protein>
<name>A0A2H3JW45_WOLCO</name>
<dbReference type="AlphaFoldDB" id="A0A2H3JW45"/>
<dbReference type="OMA" id="LIWDHEE"/>
<dbReference type="CDD" id="cd02883">
    <property type="entry name" value="NUDIX_Hydrolase"/>
    <property type="match status" value="1"/>
</dbReference>
<organism evidence="3 4">
    <name type="scientific">Wolfiporia cocos (strain MD-104)</name>
    <name type="common">Brown rot fungus</name>
    <dbReference type="NCBI Taxonomy" id="742152"/>
    <lineage>
        <taxon>Eukaryota</taxon>
        <taxon>Fungi</taxon>
        <taxon>Dikarya</taxon>
        <taxon>Basidiomycota</taxon>
        <taxon>Agaricomycotina</taxon>
        <taxon>Agaricomycetes</taxon>
        <taxon>Polyporales</taxon>
        <taxon>Phaeolaceae</taxon>
        <taxon>Wolfiporia</taxon>
    </lineage>
</organism>
<evidence type="ECO:0000313" key="4">
    <source>
        <dbReference type="Proteomes" id="UP000218811"/>
    </source>
</evidence>
<accession>A0A2H3JW45</accession>
<dbReference type="EMBL" id="KB468135">
    <property type="protein sequence ID" value="PCH43129.1"/>
    <property type="molecule type" value="Genomic_DNA"/>
</dbReference>
<dbReference type="Gene3D" id="3.90.79.10">
    <property type="entry name" value="Nucleoside Triphosphate Pyrophosphohydrolase"/>
    <property type="match status" value="1"/>
</dbReference>
<feature type="domain" description="Nudix hydrolase" evidence="2">
    <location>
        <begin position="1"/>
        <end position="75"/>
    </location>
</feature>
<proteinExistence type="predicted"/>
<evidence type="ECO:0000313" key="3">
    <source>
        <dbReference type="EMBL" id="PCH43129.1"/>
    </source>
</evidence>
<dbReference type="GO" id="GO:0004081">
    <property type="term" value="F:bis(5'-nucleosyl)-tetraphosphatase (asymmetrical) activity"/>
    <property type="evidence" value="ECO:0007669"/>
    <property type="project" value="TreeGrafter"/>
</dbReference>
<dbReference type="SUPFAM" id="SSF55811">
    <property type="entry name" value="Nudix"/>
    <property type="match status" value="1"/>
</dbReference>
<sequence length="75" mass="8418">MLGAGLVIIQPSSGKVLLCCKSKRRRWFLPTGRKDVGESIEQAALREVYEEIRKSDTGLPTEQDYVSHLLDIDEA</sequence>